<feature type="domain" description="Polysaccharide chain length determinant N-terminal" evidence="10">
    <location>
        <begin position="8"/>
        <end position="92"/>
    </location>
</feature>
<evidence type="ECO:0000256" key="7">
    <source>
        <dbReference type="ARBA" id="ARBA00023136"/>
    </source>
</evidence>
<sequence length="646" mass="71884">MNEKEPTLTDYLDVLYRYRFFIGIVVLITTLSALIFSFTAPKIYEGEVTLRVALRKVPTPLFTELGPVPQIDPVASEIQIIKSRTIAGMVVSREGLNLRFNNGLSRSDFDTIWVKSDVRPGVYLLTSASPGYYLLSLEKDTITSFYPSDTVILPQGFGFVLSKGGLSGQIEIGDFYRTTERVRSEIKVSRIRDTDIISLKAKAKSPTLAARIANAYANSYLDYTLNYMRREARTSKEFIEKQIEKMGKDLNEAEARLKAYKESTGIFILDEAANQLIAEIAKLEASRAEAVVSKKEAEARLANLKAELEEKDRTFGRYRLAASSPGLSNNPLIQALKDRLIDLEVKKASLLRDYTEEHPDVKRINDEIGRTKNEISSAVEKALSVGPSATDPVYQSLVSQLIQTEAALNAYEAKIKAFDREIARQNKKLAKLPETEVRLAQLKRNAKANEEIYTMLLNKREEARLAEASEIGDAQIIDPAQPPRSPVSPKKKLNTILGFILGLVIGVGGAFLLEYIDTSVRRKEDLEELLGHPILAMIPEMVEGSPIIDDSSHSSLAEAYQILVTNISYTGIKKPCAILVTSPVPQDGKSTVAVNLAKTLAKLGDNVLLLDADLRRPLLRRLFGIEKKQGLTELLLQRVKRKSVVR</sequence>
<dbReference type="GO" id="GO:0005886">
    <property type="term" value="C:plasma membrane"/>
    <property type="evidence" value="ECO:0007669"/>
    <property type="project" value="UniProtKB-SubCell"/>
</dbReference>
<evidence type="ECO:0000256" key="4">
    <source>
        <dbReference type="ARBA" id="ARBA00022741"/>
    </source>
</evidence>
<keyword evidence="7 9" id="KW-0472">Membrane</keyword>
<dbReference type="InterPro" id="IPR027417">
    <property type="entry name" value="P-loop_NTPase"/>
</dbReference>
<dbReference type="PANTHER" id="PTHR32309:SF13">
    <property type="entry name" value="FERRIC ENTEROBACTIN TRANSPORT PROTEIN FEPE"/>
    <property type="match status" value="1"/>
</dbReference>
<accession>A0A660SJ61</accession>
<dbReference type="Pfam" id="PF13807">
    <property type="entry name" value="GNVR"/>
    <property type="match status" value="1"/>
</dbReference>
<dbReference type="Proteomes" id="UP000268469">
    <property type="component" value="Unassembled WGS sequence"/>
</dbReference>
<organism evidence="12 13">
    <name type="scientific">candidate division WOR-3 bacterium</name>
    <dbReference type="NCBI Taxonomy" id="2052148"/>
    <lineage>
        <taxon>Bacteria</taxon>
        <taxon>Bacteria division WOR-3</taxon>
    </lineage>
</organism>
<evidence type="ECO:0000256" key="3">
    <source>
        <dbReference type="ARBA" id="ARBA00022692"/>
    </source>
</evidence>
<dbReference type="SUPFAM" id="SSF52540">
    <property type="entry name" value="P-loop containing nucleoside triphosphate hydrolases"/>
    <property type="match status" value="1"/>
</dbReference>
<comment type="subcellular location">
    <subcellularLocation>
        <location evidence="1">Cell membrane</location>
        <topology evidence="1">Multi-pass membrane protein</topology>
    </subcellularLocation>
</comment>
<keyword evidence="3 9" id="KW-0812">Transmembrane</keyword>
<feature type="coiled-coil region" evidence="8">
    <location>
        <begin position="236"/>
        <end position="428"/>
    </location>
</feature>
<evidence type="ECO:0000256" key="6">
    <source>
        <dbReference type="ARBA" id="ARBA00022989"/>
    </source>
</evidence>
<dbReference type="PANTHER" id="PTHR32309">
    <property type="entry name" value="TYROSINE-PROTEIN KINASE"/>
    <property type="match status" value="1"/>
</dbReference>
<gene>
    <name evidence="12" type="ORF">DRP53_03740</name>
</gene>
<evidence type="ECO:0000313" key="12">
    <source>
        <dbReference type="EMBL" id="RKX70824.1"/>
    </source>
</evidence>
<keyword evidence="6 9" id="KW-1133">Transmembrane helix</keyword>
<keyword evidence="2" id="KW-1003">Cell membrane</keyword>
<evidence type="ECO:0000313" key="13">
    <source>
        <dbReference type="Proteomes" id="UP000268469"/>
    </source>
</evidence>
<feature type="domain" description="Tyrosine-protein kinase G-rich" evidence="11">
    <location>
        <begin position="435"/>
        <end position="512"/>
    </location>
</feature>
<dbReference type="InterPro" id="IPR050445">
    <property type="entry name" value="Bact_polysacc_biosynth/exp"/>
</dbReference>
<dbReference type="Pfam" id="PF02706">
    <property type="entry name" value="Wzz"/>
    <property type="match status" value="1"/>
</dbReference>
<feature type="transmembrane region" description="Helical" evidence="9">
    <location>
        <begin position="20"/>
        <end position="41"/>
    </location>
</feature>
<evidence type="ECO:0000256" key="5">
    <source>
        <dbReference type="ARBA" id="ARBA00022840"/>
    </source>
</evidence>
<dbReference type="InterPro" id="IPR003856">
    <property type="entry name" value="LPS_length_determ_N"/>
</dbReference>
<evidence type="ECO:0000259" key="11">
    <source>
        <dbReference type="Pfam" id="PF13807"/>
    </source>
</evidence>
<name>A0A660SJ61_UNCW3</name>
<keyword evidence="4" id="KW-0547">Nucleotide-binding</keyword>
<dbReference type="InterPro" id="IPR032807">
    <property type="entry name" value="GNVR"/>
</dbReference>
<dbReference type="EMBL" id="QNBE01000026">
    <property type="protein sequence ID" value="RKX70824.1"/>
    <property type="molecule type" value="Genomic_DNA"/>
</dbReference>
<protein>
    <recommendedName>
        <fullName evidence="14">Polysaccharide biosynthesis tyrosine autokinase</fullName>
    </recommendedName>
</protein>
<keyword evidence="5" id="KW-0067">ATP-binding</keyword>
<evidence type="ECO:0000256" key="1">
    <source>
        <dbReference type="ARBA" id="ARBA00004651"/>
    </source>
</evidence>
<evidence type="ECO:0000256" key="9">
    <source>
        <dbReference type="SAM" id="Phobius"/>
    </source>
</evidence>
<dbReference type="GO" id="GO:0005524">
    <property type="term" value="F:ATP binding"/>
    <property type="evidence" value="ECO:0007669"/>
    <property type="project" value="UniProtKB-KW"/>
</dbReference>
<dbReference type="AlphaFoldDB" id="A0A660SJ61"/>
<feature type="non-terminal residue" evidence="12">
    <location>
        <position position="646"/>
    </location>
</feature>
<dbReference type="Gene3D" id="3.40.50.300">
    <property type="entry name" value="P-loop containing nucleotide triphosphate hydrolases"/>
    <property type="match status" value="1"/>
</dbReference>
<dbReference type="GO" id="GO:0004713">
    <property type="term" value="F:protein tyrosine kinase activity"/>
    <property type="evidence" value="ECO:0007669"/>
    <property type="project" value="TreeGrafter"/>
</dbReference>
<evidence type="ECO:0000259" key="10">
    <source>
        <dbReference type="Pfam" id="PF02706"/>
    </source>
</evidence>
<evidence type="ECO:0000256" key="2">
    <source>
        <dbReference type="ARBA" id="ARBA00022475"/>
    </source>
</evidence>
<evidence type="ECO:0000256" key="8">
    <source>
        <dbReference type="SAM" id="Coils"/>
    </source>
</evidence>
<dbReference type="InterPro" id="IPR033756">
    <property type="entry name" value="YlxH/NBP35"/>
</dbReference>
<evidence type="ECO:0008006" key="14">
    <source>
        <dbReference type="Google" id="ProtNLM"/>
    </source>
</evidence>
<dbReference type="Pfam" id="PF10609">
    <property type="entry name" value="ParA"/>
    <property type="match status" value="1"/>
</dbReference>
<keyword evidence="8" id="KW-0175">Coiled coil</keyword>
<feature type="transmembrane region" description="Helical" evidence="9">
    <location>
        <begin position="493"/>
        <end position="513"/>
    </location>
</feature>
<comment type="caution">
    <text evidence="12">The sequence shown here is derived from an EMBL/GenBank/DDBJ whole genome shotgun (WGS) entry which is preliminary data.</text>
</comment>
<proteinExistence type="predicted"/>
<reference evidence="12 13" key="1">
    <citation type="submission" date="2018-06" db="EMBL/GenBank/DDBJ databases">
        <title>Extensive metabolic versatility and redundancy in microbially diverse, dynamic hydrothermal sediments.</title>
        <authorList>
            <person name="Dombrowski N."/>
            <person name="Teske A."/>
            <person name="Baker B.J."/>
        </authorList>
    </citation>
    <scope>NUCLEOTIDE SEQUENCE [LARGE SCALE GENOMIC DNA]</scope>
    <source>
        <strain evidence="12">B36_G15</strain>
    </source>
</reference>